<dbReference type="SUPFAM" id="SSF109998">
    <property type="entry name" value="Triger factor/SurA peptide-binding domain-like"/>
    <property type="match status" value="1"/>
</dbReference>
<dbReference type="GO" id="GO:0003755">
    <property type="term" value="F:peptidyl-prolyl cis-trans isomerase activity"/>
    <property type="evidence" value="ECO:0007669"/>
    <property type="project" value="UniProtKB-KW"/>
</dbReference>
<dbReference type="Pfam" id="PF00639">
    <property type="entry name" value="Rotamase"/>
    <property type="match status" value="1"/>
</dbReference>
<dbReference type="PROSITE" id="PS01096">
    <property type="entry name" value="PPIC_PPIASE_1"/>
    <property type="match status" value="1"/>
</dbReference>
<dbReference type="InterPro" id="IPR023058">
    <property type="entry name" value="PPIase_PpiC_CS"/>
</dbReference>
<evidence type="ECO:0000256" key="2">
    <source>
        <dbReference type="ARBA" id="ARBA00007656"/>
    </source>
</evidence>
<dbReference type="NCBIfam" id="TIGR02933">
    <property type="entry name" value="nifM_nitrog"/>
    <property type="match status" value="1"/>
</dbReference>
<dbReference type="OrthoDB" id="9769613at2"/>
<dbReference type="RefSeq" id="WP_158281872.1">
    <property type="nucleotide sequence ID" value="NZ_QJKI01000038.1"/>
</dbReference>
<comment type="caution">
    <text evidence="8">The sequence shown here is derived from an EMBL/GenBank/DDBJ whole genome shotgun (WGS) entry which is preliminary data.</text>
</comment>
<dbReference type="InterPro" id="IPR027304">
    <property type="entry name" value="Trigger_fact/SurA_dom_sf"/>
</dbReference>
<evidence type="ECO:0000259" key="7">
    <source>
        <dbReference type="PROSITE" id="PS50198"/>
    </source>
</evidence>
<comment type="similarity">
    <text evidence="2">Belongs to the PpiC/parvulin rotamase family.</text>
</comment>
<evidence type="ECO:0000313" key="9">
    <source>
        <dbReference type="Proteomes" id="UP000247555"/>
    </source>
</evidence>
<keyword evidence="5 6" id="KW-0413">Isomerase</keyword>
<dbReference type="PANTHER" id="PTHR47245:SF2">
    <property type="entry name" value="PEPTIDYL-PROLYL CIS-TRANS ISOMERASE HP_0175-RELATED"/>
    <property type="match status" value="1"/>
</dbReference>
<dbReference type="InterPro" id="IPR014282">
    <property type="entry name" value="Nitrogen_fix_NifM"/>
</dbReference>
<organism evidence="8 9">
    <name type="scientific">Rivihabitans pingtungensis</name>
    <dbReference type="NCBI Taxonomy" id="1054498"/>
    <lineage>
        <taxon>Bacteria</taxon>
        <taxon>Pseudomonadati</taxon>
        <taxon>Pseudomonadota</taxon>
        <taxon>Betaproteobacteria</taxon>
        <taxon>Neisseriales</taxon>
        <taxon>Aquaspirillaceae</taxon>
        <taxon>Rivihabitans</taxon>
    </lineage>
</organism>
<protein>
    <recommendedName>
        <fullName evidence="3">peptidylprolyl isomerase</fullName>
        <ecNumber evidence="3">5.2.1.8</ecNumber>
    </recommendedName>
</protein>
<sequence length="278" mass="31018">MPAYLELKLSWELFQRAPQALNAEERAKLDKIARRQQQLEAAILSSREAEDVRVGDAELHARLDTLAARYASPEELTTELNAVGLNQASLAEAVLRDLRVEALLEHVASKTELASDEDAERYYREHPQAFSRPETRTMRHILVTFNNSREQVKALALLDKVRRTLVDEDSFAKAALRYSHCPTAMQGGALGTLKRGQLFPELEPSAFGMDAGEVSDPIESPIGLHILRCDAIQSGETVSFTQAREKILSHMNDKRREAAQKAWIVCQLARTSSAQTIG</sequence>
<name>A0A318KI34_9NEIS</name>
<dbReference type="InterPro" id="IPR050245">
    <property type="entry name" value="PrsA_foldase"/>
</dbReference>
<gene>
    <name evidence="8" type="ORF">DFR34_1388</name>
</gene>
<dbReference type="SUPFAM" id="SSF54534">
    <property type="entry name" value="FKBP-like"/>
    <property type="match status" value="1"/>
</dbReference>
<dbReference type="InterPro" id="IPR046357">
    <property type="entry name" value="PPIase_dom_sf"/>
</dbReference>
<proteinExistence type="inferred from homology"/>
<evidence type="ECO:0000256" key="6">
    <source>
        <dbReference type="PROSITE-ProRule" id="PRU00278"/>
    </source>
</evidence>
<evidence type="ECO:0000256" key="4">
    <source>
        <dbReference type="ARBA" id="ARBA00023110"/>
    </source>
</evidence>
<dbReference type="PANTHER" id="PTHR47245">
    <property type="entry name" value="PEPTIDYLPROLYL ISOMERASE"/>
    <property type="match status" value="1"/>
</dbReference>
<feature type="domain" description="PpiC" evidence="7">
    <location>
        <begin position="133"/>
        <end position="231"/>
    </location>
</feature>
<evidence type="ECO:0000313" key="8">
    <source>
        <dbReference type="EMBL" id="PXX73705.1"/>
    </source>
</evidence>
<comment type="catalytic activity">
    <reaction evidence="1">
        <text>[protein]-peptidylproline (omega=180) = [protein]-peptidylproline (omega=0)</text>
        <dbReference type="Rhea" id="RHEA:16237"/>
        <dbReference type="Rhea" id="RHEA-COMP:10747"/>
        <dbReference type="Rhea" id="RHEA-COMP:10748"/>
        <dbReference type="ChEBI" id="CHEBI:83833"/>
        <dbReference type="ChEBI" id="CHEBI:83834"/>
        <dbReference type="EC" id="5.2.1.8"/>
    </reaction>
</comment>
<reference evidence="8 9" key="1">
    <citation type="submission" date="2018-05" db="EMBL/GenBank/DDBJ databases">
        <title>Genomic Encyclopedia of Type Strains, Phase IV (KMG-IV): sequencing the most valuable type-strain genomes for metagenomic binning, comparative biology and taxonomic classification.</title>
        <authorList>
            <person name="Goeker M."/>
        </authorList>
    </citation>
    <scope>NUCLEOTIDE SEQUENCE [LARGE SCALE GENOMIC DNA]</scope>
    <source>
        <strain evidence="8 9">DSM 29661</strain>
    </source>
</reference>
<evidence type="ECO:0000256" key="3">
    <source>
        <dbReference type="ARBA" id="ARBA00013194"/>
    </source>
</evidence>
<dbReference type="EC" id="5.2.1.8" evidence="3"/>
<accession>A0A318KI34</accession>
<dbReference type="Proteomes" id="UP000247555">
    <property type="component" value="Unassembled WGS sequence"/>
</dbReference>
<dbReference type="Gene3D" id="3.10.50.40">
    <property type="match status" value="1"/>
</dbReference>
<dbReference type="EMBL" id="QJKI01000038">
    <property type="protein sequence ID" value="PXX73705.1"/>
    <property type="molecule type" value="Genomic_DNA"/>
</dbReference>
<evidence type="ECO:0000256" key="1">
    <source>
        <dbReference type="ARBA" id="ARBA00000971"/>
    </source>
</evidence>
<evidence type="ECO:0000256" key="5">
    <source>
        <dbReference type="ARBA" id="ARBA00023235"/>
    </source>
</evidence>
<keyword evidence="4 6" id="KW-0697">Rotamase</keyword>
<dbReference type="InterPro" id="IPR000297">
    <property type="entry name" value="PPIase_PpiC"/>
</dbReference>
<keyword evidence="9" id="KW-1185">Reference proteome</keyword>
<dbReference type="PROSITE" id="PS50198">
    <property type="entry name" value="PPIC_PPIASE_2"/>
    <property type="match status" value="1"/>
</dbReference>
<dbReference type="AlphaFoldDB" id="A0A318KI34"/>